<proteinExistence type="predicted"/>
<keyword evidence="1" id="KW-0812">Transmembrane</keyword>
<dbReference type="EMBL" id="SLZV01000011">
    <property type="protein sequence ID" value="TCS68066.1"/>
    <property type="molecule type" value="Genomic_DNA"/>
</dbReference>
<dbReference type="Proteomes" id="UP000702954">
    <property type="component" value="Unassembled WGS sequence"/>
</dbReference>
<dbReference type="AlphaFoldDB" id="A0A4R3JQM5"/>
<evidence type="ECO:0000313" key="2">
    <source>
        <dbReference type="EMBL" id="GBU05645.1"/>
    </source>
</evidence>
<dbReference type="EMBL" id="BHEO01000008">
    <property type="protein sequence ID" value="GBU05645.1"/>
    <property type="molecule type" value="Genomic_DNA"/>
</dbReference>
<protein>
    <submittedName>
        <fullName evidence="3">Uncharacterized protein</fullName>
    </submittedName>
</protein>
<organism evidence="3 4">
    <name type="scientific">Faecalimonas umbilicata</name>
    <dbReference type="NCBI Taxonomy" id="1912855"/>
    <lineage>
        <taxon>Bacteria</taxon>
        <taxon>Bacillati</taxon>
        <taxon>Bacillota</taxon>
        <taxon>Clostridia</taxon>
        <taxon>Lachnospirales</taxon>
        <taxon>Lachnospiraceae</taxon>
        <taxon>Faecalimonas</taxon>
    </lineage>
</organism>
<feature type="transmembrane region" description="Helical" evidence="1">
    <location>
        <begin position="12"/>
        <end position="31"/>
    </location>
</feature>
<evidence type="ECO:0000313" key="4">
    <source>
        <dbReference type="Proteomes" id="UP000294613"/>
    </source>
</evidence>
<keyword evidence="1" id="KW-0472">Membrane</keyword>
<reference evidence="2 5" key="1">
    <citation type="journal article" date="2018" name="Int. J. Syst. Evol. Microbiol.">
        <title>Draft Genome Sequence of Faecalimonas umbilicata JCM 30896T, an Acetate-Producing Bacterium Isolated from Human Feces.</title>
        <authorList>
            <person name="Sakamoto M."/>
            <person name="Ikeyama N."/>
            <person name="Yuki M."/>
            <person name="Ohkuma M."/>
        </authorList>
    </citation>
    <scope>NUCLEOTIDE SEQUENCE [LARGE SCALE GENOMIC DNA]</scope>
    <source>
        <strain evidence="2 5">EGH7</strain>
    </source>
</reference>
<comment type="caution">
    <text evidence="3">The sequence shown here is derived from an EMBL/GenBank/DDBJ whole genome shotgun (WGS) entry which is preliminary data.</text>
</comment>
<keyword evidence="1" id="KW-1133">Transmembrane helix</keyword>
<gene>
    <name evidence="3" type="ORF">EDD74_1113</name>
    <name evidence="2" type="ORF">FAEUMB_21860</name>
</gene>
<keyword evidence="5" id="KW-1185">Reference proteome</keyword>
<reference evidence="3 4" key="2">
    <citation type="submission" date="2019-03" db="EMBL/GenBank/DDBJ databases">
        <title>Genomic Encyclopedia of Type Strains, Phase IV (KMG-IV): sequencing the most valuable type-strain genomes for metagenomic binning, comparative biology and taxonomic classification.</title>
        <authorList>
            <person name="Goeker M."/>
        </authorList>
    </citation>
    <scope>NUCLEOTIDE SEQUENCE [LARGE SCALE GENOMIC DNA]</scope>
    <source>
        <strain evidence="3 4">DSM 103426</strain>
    </source>
</reference>
<evidence type="ECO:0000313" key="5">
    <source>
        <dbReference type="Proteomes" id="UP000702954"/>
    </source>
</evidence>
<sequence length="43" mass="4666">MNNKISKGDILISLSIILGSVIVSATIYLAMSKLIEVLTLLLY</sequence>
<dbReference type="Proteomes" id="UP000294613">
    <property type="component" value="Unassembled WGS sequence"/>
</dbReference>
<name>A0A4R3JQM5_9FIRM</name>
<accession>A0A4R3JQM5</accession>
<evidence type="ECO:0000256" key="1">
    <source>
        <dbReference type="SAM" id="Phobius"/>
    </source>
</evidence>
<evidence type="ECO:0000313" key="3">
    <source>
        <dbReference type="EMBL" id="TCS68066.1"/>
    </source>
</evidence>